<keyword evidence="2" id="KW-1185">Reference proteome</keyword>
<sequence length="216" mass="23239">MTALRMSREKGARHISSMLVHHLICPATLVERASICHCKATITSMGASGLQHLVLRCHGGCAVLPPAHFFPVPGKYGSRSPPEWMIHARHSLPLAGGAACRGPFIRCPVSDPSPKGPITLDQPWIISFIYGIISAHGPMEEAPELVNRIEASQEKVWLLYVDGASNLGSLVVGILLWSPEDSKIECAPGFPFKEMNNEAEYEALVNGLTIANALGG</sequence>
<dbReference type="PANTHER" id="PTHR48475">
    <property type="entry name" value="RIBONUCLEASE H"/>
    <property type="match status" value="1"/>
</dbReference>
<evidence type="ECO:0000313" key="1">
    <source>
        <dbReference type="EMBL" id="GAA0155451.1"/>
    </source>
</evidence>
<organism evidence="1 2">
    <name type="scientific">Lithospermum erythrorhizon</name>
    <name type="common">Purple gromwell</name>
    <name type="synonym">Lithospermum officinale var. erythrorhizon</name>
    <dbReference type="NCBI Taxonomy" id="34254"/>
    <lineage>
        <taxon>Eukaryota</taxon>
        <taxon>Viridiplantae</taxon>
        <taxon>Streptophyta</taxon>
        <taxon>Embryophyta</taxon>
        <taxon>Tracheophyta</taxon>
        <taxon>Spermatophyta</taxon>
        <taxon>Magnoliopsida</taxon>
        <taxon>eudicotyledons</taxon>
        <taxon>Gunneridae</taxon>
        <taxon>Pentapetalae</taxon>
        <taxon>asterids</taxon>
        <taxon>lamiids</taxon>
        <taxon>Boraginales</taxon>
        <taxon>Boraginaceae</taxon>
        <taxon>Boraginoideae</taxon>
        <taxon>Lithospermeae</taxon>
        <taxon>Lithospermum</taxon>
    </lineage>
</organism>
<dbReference type="PANTHER" id="PTHR48475:SF2">
    <property type="entry name" value="RIBONUCLEASE H"/>
    <property type="match status" value="1"/>
</dbReference>
<dbReference type="Proteomes" id="UP001454036">
    <property type="component" value="Unassembled WGS sequence"/>
</dbReference>
<dbReference type="EMBL" id="BAABME010002625">
    <property type="protein sequence ID" value="GAA0155451.1"/>
    <property type="molecule type" value="Genomic_DNA"/>
</dbReference>
<dbReference type="InterPro" id="IPR012337">
    <property type="entry name" value="RNaseH-like_sf"/>
</dbReference>
<comment type="caution">
    <text evidence="1">The sequence shown here is derived from an EMBL/GenBank/DDBJ whole genome shotgun (WGS) entry which is preliminary data.</text>
</comment>
<protein>
    <recommendedName>
        <fullName evidence="3">RNase H type-1 domain-containing protein</fullName>
    </recommendedName>
</protein>
<name>A0AAV3PXS8_LITER</name>
<dbReference type="SUPFAM" id="SSF53098">
    <property type="entry name" value="Ribonuclease H-like"/>
    <property type="match status" value="1"/>
</dbReference>
<dbReference type="AlphaFoldDB" id="A0AAV3PXS8"/>
<dbReference type="GO" id="GO:0003676">
    <property type="term" value="F:nucleic acid binding"/>
    <property type="evidence" value="ECO:0007669"/>
    <property type="project" value="InterPro"/>
</dbReference>
<evidence type="ECO:0008006" key="3">
    <source>
        <dbReference type="Google" id="ProtNLM"/>
    </source>
</evidence>
<reference evidence="1 2" key="1">
    <citation type="submission" date="2024-01" db="EMBL/GenBank/DDBJ databases">
        <title>The complete chloroplast genome sequence of Lithospermum erythrorhizon: insights into the phylogenetic relationship among Boraginaceae species and the maternal lineages of purple gromwells.</title>
        <authorList>
            <person name="Okada T."/>
            <person name="Watanabe K."/>
        </authorList>
    </citation>
    <scope>NUCLEOTIDE SEQUENCE [LARGE SCALE GENOMIC DNA]</scope>
</reference>
<accession>A0AAV3PXS8</accession>
<dbReference type="Gene3D" id="3.30.420.10">
    <property type="entry name" value="Ribonuclease H-like superfamily/Ribonuclease H"/>
    <property type="match status" value="1"/>
</dbReference>
<proteinExistence type="predicted"/>
<gene>
    <name evidence="1" type="ORF">LIER_13177</name>
</gene>
<evidence type="ECO:0000313" key="2">
    <source>
        <dbReference type="Proteomes" id="UP001454036"/>
    </source>
</evidence>
<dbReference type="InterPro" id="IPR036397">
    <property type="entry name" value="RNaseH_sf"/>
</dbReference>